<gene>
    <name evidence="18" type="primary">LOC106806460</name>
</gene>
<dbReference type="InterPro" id="IPR012308">
    <property type="entry name" value="DNA_ligase_ATP-dep_N"/>
</dbReference>
<dbReference type="PROSITE" id="PS00333">
    <property type="entry name" value="DNA_LIGASE_A2"/>
    <property type="match status" value="1"/>
</dbReference>
<dbReference type="InterPro" id="IPR036599">
    <property type="entry name" value="DNA_ligase_N_sf"/>
</dbReference>
<evidence type="ECO:0000256" key="11">
    <source>
        <dbReference type="ARBA" id="ARBA00034003"/>
    </source>
</evidence>
<dbReference type="PANTHER" id="PTHR45674">
    <property type="entry name" value="DNA LIGASE 1/3 FAMILY MEMBER"/>
    <property type="match status" value="1"/>
</dbReference>
<dbReference type="InterPro" id="IPR000977">
    <property type="entry name" value="DNA_ligase_ATP-dep"/>
</dbReference>
<dbReference type="SUPFAM" id="SSF50249">
    <property type="entry name" value="Nucleic acid-binding proteins"/>
    <property type="match status" value="1"/>
</dbReference>
<accession>A0ABM1DVB4</accession>
<dbReference type="InterPro" id="IPR016059">
    <property type="entry name" value="DNA_ligase_ATP-dep_CS"/>
</dbReference>
<dbReference type="GeneID" id="106806460"/>
<feature type="region of interest" description="Disordered" evidence="14">
    <location>
        <begin position="165"/>
        <end position="217"/>
    </location>
</feature>
<keyword evidence="9 12" id="KW-0067">ATP-binding</keyword>
<keyword evidence="10" id="KW-0539">Nucleus</keyword>
<dbReference type="Gene3D" id="2.40.50.140">
    <property type="entry name" value="Nucleic acid-binding proteins"/>
    <property type="match status" value="1"/>
</dbReference>
<feature type="compositionally biased region" description="Low complexity" evidence="14">
    <location>
        <begin position="198"/>
        <end position="214"/>
    </location>
</feature>
<keyword evidence="12" id="KW-0233">DNA recombination</keyword>
<dbReference type="InterPro" id="IPR012310">
    <property type="entry name" value="DNA_ligase_ATP-dep_cent"/>
</dbReference>
<keyword evidence="7" id="KW-0863">Zinc-finger</keyword>
<proteinExistence type="inferred from homology"/>
<keyword evidence="12" id="KW-0227">DNA damage</keyword>
<evidence type="ECO:0000259" key="16">
    <source>
        <dbReference type="PROSITE" id="PS50160"/>
    </source>
</evidence>
<evidence type="ECO:0000256" key="7">
    <source>
        <dbReference type="ARBA" id="ARBA00022771"/>
    </source>
</evidence>
<dbReference type="Gene3D" id="1.10.3260.10">
    <property type="entry name" value="DNA ligase, ATP-dependent, N-terminal domain"/>
    <property type="match status" value="1"/>
</dbReference>
<keyword evidence="6 12" id="KW-0547">Nucleotide-binding</keyword>
<dbReference type="NCBIfam" id="TIGR00574">
    <property type="entry name" value="dnl1"/>
    <property type="match status" value="1"/>
</dbReference>
<protein>
    <recommendedName>
        <fullName evidence="12">DNA ligase</fullName>
        <ecNumber evidence="12">6.5.1.1</ecNumber>
    </recommendedName>
</protein>
<evidence type="ECO:0000256" key="4">
    <source>
        <dbReference type="ARBA" id="ARBA00022705"/>
    </source>
</evidence>
<evidence type="ECO:0000256" key="10">
    <source>
        <dbReference type="ARBA" id="ARBA00023242"/>
    </source>
</evidence>
<dbReference type="InterPro" id="IPR001510">
    <property type="entry name" value="Znf_PARP"/>
</dbReference>
<feature type="region of interest" description="Disordered" evidence="14">
    <location>
        <begin position="800"/>
        <end position="910"/>
    </location>
</feature>
<evidence type="ECO:0000256" key="6">
    <source>
        <dbReference type="ARBA" id="ARBA00022741"/>
    </source>
</evidence>
<evidence type="ECO:0000256" key="13">
    <source>
        <dbReference type="RuleBase" id="RU004196"/>
    </source>
</evidence>
<keyword evidence="12" id="KW-0234">DNA repair</keyword>
<dbReference type="InterPro" id="IPR050191">
    <property type="entry name" value="ATP-dep_DNA_ligase"/>
</dbReference>
<dbReference type="InterPro" id="IPR012309">
    <property type="entry name" value="DNA_ligase_ATP-dep_C"/>
</dbReference>
<dbReference type="PROSITE" id="PS00697">
    <property type="entry name" value="DNA_LIGASE_A1"/>
    <property type="match status" value="1"/>
</dbReference>
<feature type="region of interest" description="Disordered" evidence="14">
    <location>
        <begin position="922"/>
        <end position="941"/>
    </location>
</feature>
<dbReference type="Gene3D" id="3.30.1490.70">
    <property type="match status" value="1"/>
</dbReference>
<dbReference type="PROSITE" id="PS50160">
    <property type="entry name" value="DNA_LIGASE_A3"/>
    <property type="match status" value="1"/>
</dbReference>
<evidence type="ECO:0000256" key="5">
    <source>
        <dbReference type="ARBA" id="ARBA00022723"/>
    </source>
</evidence>
<feature type="compositionally biased region" description="Basic residues" evidence="14">
    <location>
        <begin position="168"/>
        <end position="181"/>
    </location>
</feature>
<name>A0ABM1DVB4_PRICU</name>
<dbReference type="Pfam" id="PF04679">
    <property type="entry name" value="DNA_ligase_A_C"/>
    <property type="match status" value="1"/>
</dbReference>
<comment type="subcellular location">
    <subcellularLocation>
        <location evidence="1">Nucleus</location>
    </subcellularLocation>
</comment>
<dbReference type="SUPFAM" id="SSF56091">
    <property type="entry name" value="DNA ligase/mRNA capping enzyme, catalytic domain"/>
    <property type="match status" value="1"/>
</dbReference>
<dbReference type="SMART" id="SM01336">
    <property type="entry name" value="zf-PARP"/>
    <property type="match status" value="1"/>
</dbReference>
<organism evidence="17 18">
    <name type="scientific">Priapulus caudatus</name>
    <name type="common">Priapulid worm</name>
    <dbReference type="NCBI Taxonomy" id="37621"/>
    <lineage>
        <taxon>Eukaryota</taxon>
        <taxon>Metazoa</taxon>
        <taxon>Ecdysozoa</taxon>
        <taxon>Scalidophora</taxon>
        <taxon>Priapulida</taxon>
        <taxon>Priapulimorpha</taxon>
        <taxon>Priapulimorphida</taxon>
        <taxon>Priapulidae</taxon>
        <taxon>Priapulus</taxon>
    </lineage>
</organism>
<dbReference type="InterPro" id="IPR036957">
    <property type="entry name" value="Znf_PARP_sf"/>
</dbReference>
<dbReference type="Pfam" id="PF00645">
    <property type="entry name" value="zf-PARP"/>
    <property type="match status" value="1"/>
</dbReference>
<dbReference type="PANTHER" id="PTHR45674:SF9">
    <property type="entry name" value="DNA LIGASE 3"/>
    <property type="match status" value="1"/>
</dbReference>
<evidence type="ECO:0000256" key="3">
    <source>
        <dbReference type="ARBA" id="ARBA00022598"/>
    </source>
</evidence>
<dbReference type="PROSITE" id="PS50064">
    <property type="entry name" value="ZF_PARP_2"/>
    <property type="match status" value="1"/>
</dbReference>
<evidence type="ECO:0000313" key="17">
    <source>
        <dbReference type="Proteomes" id="UP000695022"/>
    </source>
</evidence>
<comment type="similarity">
    <text evidence="2 13">Belongs to the ATP-dependent DNA ligase family.</text>
</comment>
<evidence type="ECO:0000256" key="12">
    <source>
        <dbReference type="RuleBase" id="RU000617"/>
    </source>
</evidence>
<dbReference type="SUPFAM" id="SSF117018">
    <property type="entry name" value="ATP-dependent DNA ligase DNA-binding domain"/>
    <property type="match status" value="1"/>
</dbReference>
<dbReference type="Proteomes" id="UP000695022">
    <property type="component" value="Unplaced"/>
</dbReference>
<dbReference type="InterPro" id="IPR012340">
    <property type="entry name" value="NA-bd_OB-fold"/>
</dbReference>
<dbReference type="Pfam" id="PF01068">
    <property type="entry name" value="DNA_ligase_A_M"/>
    <property type="match status" value="1"/>
</dbReference>
<feature type="domain" description="ATP-dependent DNA ligase family profile" evidence="16">
    <location>
        <begin position="547"/>
        <end position="681"/>
    </location>
</feature>
<keyword evidence="5" id="KW-0479">Metal-binding</keyword>
<evidence type="ECO:0000256" key="9">
    <source>
        <dbReference type="ARBA" id="ARBA00022840"/>
    </source>
</evidence>
<keyword evidence="8" id="KW-0862">Zinc</keyword>
<dbReference type="CDD" id="cd07902">
    <property type="entry name" value="Adenylation_DNA_ligase_III"/>
    <property type="match status" value="1"/>
</dbReference>
<dbReference type="EC" id="6.5.1.1" evidence="12"/>
<keyword evidence="4" id="KW-0235">DNA replication</keyword>
<evidence type="ECO:0000256" key="1">
    <source>
        <dbReference type="ARBA" id="ARBA00004123"/>
    </source>
</evidence>
<dbReference type="PROSITE" id="PS00347">
    <property type="entry name" value="ZF_PARP_1"/>
    <property type="match status" value="1"/>
</dbReference>
<keyword evidence="17" id="KW-1185">Reference proteome</keyword>
<keyword evidence="3 12" id="KW-0436">Ligase</keyword>
<dbReference type="SUPFAM" id="SSF57716">
    <property type="entry name" value="Glucocorticoid receptor-like (DNA-binding domain)"/>
    <property type="match status" value="1"/>
</dbReference>
<dbReference type="Gene3D" id="3.30.1740.10">
    <property type="entry name" value="Zinc finger, PARP-type"/>
    <property type="match status" value="1"/>
</dbReference>
<dbReference type="CDD" id="cd07967">
    <property type="entry name" value="OBF_DNA_ligase_III"/>
    <property type="match status" value="1"/>
</dbReference>
<dbReference type="Gene3D" id="3.30.470.30">
    <property type="entry name" value="DNA ligase/mRNA capping enzyme"/>
    <property type="match status" value="1"/>
</dbReference>
<dbReference type="RefSeq" id="XP_014663885.1">
    <property type="nucleotide sequence ID" value="XM_014808399.1"/>
</dbReference>
<dbReference type="Pfam" id="PF04675">
    <property type="entry name" value="DNA_ligase_A_N"/>
    <property type="match status" value="1"/>
</dbReference>
<evidence type="ECO:0000313" key="18">
    <source>
        <dbReference type="RefSeq" id="XP_014663885.1"/>
    </source>
</evidence>
<comment type="catalytic activity">
    <reaction evidence="11 12">
        <text>ATP + (deoxyribonucleotide)n-3'-hydroxyl + 5'-phospho-(deoxyribonucleotide)m = (deoxyribonucleotide)n+m + AMP + diphosphate.</text>
        <dbReference type="EC" id="6.5.1.1"/>
    </reaction>
</comment>
<evidence type="ECO:0000256" key="8">
    <source>
        <dbReference type="ARBA" id="ARBA00022833"/>
    </source>
</evidence>
<sequence>MLLLFTTLSSQFLRNSFARVTLRRASGPLLYVRTHTRSPPLYKVFLDARNPLLHSIRTDVGQLTRATVMADNKYCVEYAKRGTAGCKKCKQKIEKGLPRIAKVVANPFSEEGGDMKLWHHVSCMFETFIKARATTKVIEDPEDLEGWENMEQADKDTILQLIKERAQRTPKKATPKKTPQKSKKDTENAASGTKVDSAPAATTPTPAPAPAQAAGIPEHKDNSFKAYRRLCALVAEESSYLGKTALVAKYVSKGRDGDSFKGDTYLLIKLLLPGQVKRVYNLQNKQLVKLFSQIFGTSLEEMVTDLEQGDVAETVFKFFELSTTDIQPAAKSTLTLAEVDHLLGQLAAETKEDDQERVLTRMAKRSTANDLKMIIRLIKHDLRINAGSKHILEGLDANAYPAFQASRDLRDVVDRVLKNQREARETGKPGMAKSISVRASLMTPVLPMLAEPCKSVEFALKRCPSGMYSEIKYDGERVQVHKQGDRFSYFSRSLKPVLAHKVQHFKEFIPRAFPHGKDMILDAEVLLIDTNTGKPLPFGTLGVHKKSAFKDAAVCLFVFDCLHFNGENLMETPIKERRKFLHDNMTEVPNHVMFSEMKFVTTAAELRAMITRAIREGLEGLVLKDITSIYEPGKRHWLKVKKDYLNEGAMADAADLAVLGAYYGSGSKGGMMSVFLMGTYDPHSGKWCTVTKCSGGHDDKTLERLNKELPMIKISKDQSKVPKWLKINKVLIPDFVISDPKVAPVWEIVGAEFSKSESHTADGISIRFPRVTRIRDDKDWETATNLNQLRDLFEKSKETSDIADLFSPGTKKKPSGNDDDDDDDAGRGMQGSDVGSSASSSRTSTPAASPLKRKIKEDPESISKKKRKLEGETTNETSPMKKRTPEKKQRSEKSHKHGSSVKLSEVDKQAGLPSIFRGVKLCISSGRQSRAKTKCGDTSLI</sequence>
<evidence type="ECO:0000256" key="14">
    <source>
        <dbReference type="SAM" id="MobiDB-lite"/>
    </source>
</evidence>
<evidence type="ECO:0000256" key="2">
    <source>
        <dbReference type="ARBA" id="ARBA00007572"/>
    </source>
</evidence>
<feature type="compositionally biased region" description="Low complexity" evidence="14">
    <location>
        <begin position="836"/>
        <end position="850"/>
    </location>
</feature>
<evidence type="ECO:0000259" key="15">
    <source>
        <dbReference type="PROSITE" id="PS50064"/>
    </source>
</evidence>
<reference evidence="18" key="1">
    <citation type="submission" date="2025-08" db="UniProtKB">
        <authorList>
            <consortium name="RefSeq"/>
        </authorList>
    </citation>
    <scope>IDENTIFICATION</scope>
</reference>
<feature type="domain" description="PARP-type" evidence="15">
    <location>
        <begin position="74"/>
        <end position="166"/>
    </location>
</feature>